<dbReference type="OMA" id="ARYFRYP"/>
<dbReference type="SMART" id="SM01057">
    <property type="entry name" value="Carb_anhydrase"/>
    <property type="match status" value="1"/>
</dbReference>
<comment type="catalytic activity">
    <reaction evidence="4">
        <text>hydrogencarbonate + H(+) = CO2 + H2O</text>
        <dbReference type="Rhea" id="RHEA:10748"/>
        <dbReference type="ChEBI" id="CHEBI:15377"/>
        <dbReference type="ChEBI" id="CHEBI:15378"/>
        <dbReference type="ChEBI" id="CHEBI:16526"/>
        <dbReference type="ChEBI" id="CHEBI:17544"/>
        <dbReference type="EC" id="4.2.1.1"/>
    </reaction>
</comment>
<dbReference type="InterPro" id="IPR023561">
    <property type="entry name" value="Carbonic_anhydrase_a-class"/>
</dbReference>
<dbReference type="PROSITE" id="PS51144">
    <property type="entry name" value="ALPHA_CA_2"/>
    <property type="match status" value="1"/>
</dbReference>
<evidence type="ECO:0000313" key="6">
    <source>
        <dbReference type="Ensembl" id="ENSVKKP00000001521.1"/>
    </source>
</evidence>
<dbReference type="PROSITE" id="PS00162">
    <property type="entry name" value="ALPHA_CA_1"/>
    <property type="match status" value="1"/>
</dbReference>
<proteinExistence type="inferred from homology"/>
<dbReference type="Gene3D" id="3.10.200.10">
    <property type="entry name" value="Alpha carbonic anhydrase"/>
    <property type="match status" value="1"/>
</dbReference>
<evidence type="ECO:0000259" key="5">
    <source>
        <dbReference type="PROSITE" id="PS51144"/>
    </source>
</evidence>
<keyword evidence="4" id="KW-0732">Signal</keyword>
<dbReference type="InterPro" id="IPR036398">
    <property type="entry name" value="CA_dom_sf"/>
</dbReference>
<dbReference type="Pfam" id="PF00194">
    <property type="entry name" value="Carb_anhydrase"/>
    <property type="match status" value="1"/>
</dbReference>
<dbReference type="EC" id="4.2.1.1" evidence="4"/>
<dbReference type="SUPFAM" id="SSF51069">
    <property type="entry name" value="Carbonic anhydrase"/>
    <property type="match status" value="1"/>
</dbReference>
<dbReference type="AlphaFoldDB" id="A0A8D2IPI2"/>
<dbReference type="GO" id="GO:0004089">
    <property type="term" value="F:carbonate dehydratase activity"/>
    <property type="evidence" value="ECO:0007669"/>
    <property type="project" value="UniProtKB-UniRule"/>
</dbReference>
<dbReference type="Proteomes" id="UP000694545">
    <property type="component" value="Unplaced"/>
</dbReference>
<evidence type="ECO:0000256" key="3">
    <source>
        <dbReference type="ARBA" id="ARBA00022833"/>
    </source>
</evidence>
<dbReference type="PANTHER" id="PTHR18952:SF200">
    <property type="entry name" value="CARBONIC ANHYDRASE"/>
    <property type="match status" value="1"/>
</dbReference>
<feature type="chain" id="PRO_5034955276" description="Carbonic anhydrase" evidence="4">
    <location>
        <begin position="17"/>
        <end position="266"/>
    </location>
</feature>
<dbReference type="GO" id="GO:0008270">
    <property type="term" value="F:zinc ion binding"/>
    <property type="evidence" value="ECO:0007669"/>
    <property type="project" value="UniProtKB-UniRule"/>
</dbReference>
<protein>
    <recommendedName>
        <fullName evidence="4">Carbonic anhydrase</fullName>
        <ecNumber evidence="4">4.2.1.1</ecNumber>
    </recommendedName>
</protein>
<sequence length="266" mass="29965">MPPCAFCLIAMPFGLCCSPFSWQGPGTWLTQEYCNGKRQSPINIRSEKAIHNRSLGAITLTGYDDGKKLQEMINSGKTVDIELEDGLYFTGHGLPAQYAAKSFHFHWGDGDSRPGSEHYIDNRQYPMELHIVHTKNNTSVSDARKDPEGIAVLGFFLEVRDEAKRTTFSLLDLLGPTDFARYFRYPGSLTTPQCNEVVIWTIFPDPILDFAKEGLRPFQWCTVTTLGPSWFSWHRSQCSIQQHLLCHFTQADVLLISPLIGGSFPV</sequence>
<dbReference type="PANTHER" id="PTHR18952">
    <property type="entry name" value="CARBONIC ANHYDRASE"/>
    <property type="match status" value="1"/>
</dbReference>
<feature type="signal peptide" evidence="4">
    <location>
        <begin position="1"/>
        <end position="16"/>
    </location>
</feature>
<organism evidence="6 7">
    <name type="scientific">Varanus komodoensis</name>
    <name type="common">Komodo dragon</name>
    <dbReference type="NCBI Taxonomy" id="61221"/>
    <lineage>
        <taxon>Eukaryota</taxon>
        <taxon>Metazoa</taxon>
        <taxon>Chordata</taxon>
        <taxon>Craniata</taxon>
        <taxon>Vertebrata</taxon>
        <taxon>Euteleostomi</taxon>
        <taxon>Lepidosauria</taxon>
        <taxon>Squamata</taxon>
        <taxon>Bifurcata</taxon>
        <taxon>Unidentata</taxon>
        <taxon>Episquamata</taxon>
        <taxon>Toxicofera</taxon>
        <taxon>Anguimorpha</taxon>
        <taxon>Paleoanguimorpha</taxon>
        <taxon>Varanoidea</taxon>
        <taxon>Varanidae</taxon>
        <taxon>Varanus</taxon>
    </lineage>
</organism>
<keyword evidence="4" id="KW-0456">Lyase</keyword>
<evidence type="ECO:0000256" key="1">
    <source>
        <dbReference type="ARBA" id="ARBA00010718"/>
    </source>
</evidence>
<dbReference type="InterPro" id="IPR018338">
    <property type="entry name" value="Carbonic_anhydrase_a-class_CS"/>
</dbReference>
<evidence type="ECO:0000256" key="4">
    <source>
        <dbReference type="RuleBase" id="RU367011"/>
    </source>
</evidence>
<accession>A0A8D2IPI2</accession>
<keyword evidence="7" id="KW-1185">Reference proteome</keyword>
<dbReference type="Ensembl" id="ENSVKKT00000001575.1">
    <property type="protein sequence ID" value="ENSVKKP00000001521.1"/>
    <property type="gene ID" value="ENSVKKG00000001249.1"/>
</dbReference>
<reference evidence="6" key="1">
    <citation type="submission" date="2025-08" db="UniProtKB">
        <authorList>
            <consortium name="Ensembl"/>
        </authorList>
    </citation>
    <scope>IDENTIFICATION</scope>
</reference>
<evidence type="ECO:0000313" key="7">
    <source>
        <dbReference type="Proteomes" id="UP000694545"/>
    </source>
</evidence>
<name>A0A8D2IPI2_VARKO</name>
<dbReference type="GO" id="GO:0005886">
    <property type="term" value="C:plasma membrane"/>
    <property type="evidence" value="ECO:0007669"/>
    <property type="project" value="TreeGrafter"/>
</dbReference>
<reference evidence="6" key="2">
    <citation type="submission" date="2025-09" db="UniProtKB">
        <authorList>
            <consortium name="Ensembl"/>
        </authorList>
    </citation>
    <scope>IDENTIFICATION</scope>
</reference>
<comment type="cofactor">
    <cofactor evidence="4">
        <name>Zn(2+)</name>
        <dbReference type="ChEBI" id="CHEBI:29105"/>
    </cofactor>
</comment>
<feature type="domain" description="Alpha-carbonic anhydrase" evidence="5">
    <location>
        <begin position="18"/>
        <end position="266"/>
    </location>
</feature>
<comment type="similarity">
    <text evidence="1 4">Belongs to the alpha-carbonic anhydrase family.</text>
</comment>
<evidence type="ECO:0000256" key="2">
    <source>
        <dbReference type="ARBA" id="ARBA00022723"/>
    </source>
</evidence>
<comment type="function">
    <text evidence="4">Reversible hydration of carbon dioxide.</text>
</comment>
<dbReference type="InterPro" id="IPR001148">
    <property type="entry name" value="CA_dom"/>
</dbReference>
<keyword evidence="3 4" id="KW-0862">Zinc</keyword>
<keyword evidence="2 4" id="KW-0479">Metal-binding</keyword>